<feature type="compositionally biased region" description="Polar residues" evidence="1">
    <location>
        <begin position="115"/>
        <end position="129"/>
    </location>
</feature>
<feature type="transmembrane region" description="Helical" evidence="2">
    <location>
        <begin position="6"/>
        <end position="25"/>
    </location>
</feature>
<accession>A0A4P6JZN1</accession>
<keyword evidence="4" id="KW-1185">Reference proteome</keyword>
<dbReference type="EMBL" id="CP035758">
    <property type="protein sequence ID" value="QBD81229.1"/>
    <property type="molecule type" value="Genomic_DNA"/>
</dbReference>
<sequence length="188" mass="20609">MRNRNVWGGAGGGFFLVFLAIAFMAGKGNSHLFLPLLFVGIACVSFLGSLSSRKPGAIYGGLQAALWMLGLAYCFAFGFFPAILVVVGLSIILGAFTRQIMAGIAGMTGSSYGQQPNYQQPYERQNSYQEPYRPPQGEPSPQSYEQGYQAAPPQAQETYHEGGKQYNYPAQYDQPQAQYPQEMPPQQQ</sequence>
<gene>
    <name evidence="3" type="ORF">EPA93_36735</name>
</gene>
<protein>
    <submittedName>
        <fullName evidence="3">Uncharacterized protein</fullName>
    </submittedName>
</protein>
<keyword evidence="2" id="KW-1133">Transmembrane helix</keyword>
<name>A0A4P6JZN1_KTERU</name>
<evidence type="ECO:0000256" key="1">
    <source>
        <dbReference type="SAM" id="MobiDB-lite"/>
    </source>
</evidence>
<dbReference type="Proteomes" id="UP000290365">
    <property type="component" value="Chromosome"/>
</dbReference>
<evidence type="ECO:0000256" key="2">
    <source>
        <dbReference type="SAM" id="Phobius"/>
    </source>
</evidence>
<organism evidence="3 4">
    <name type="scientific">Ktedonosporobacter rubrisoli</name>
    <dbReference type="NCBI Taxonomy" id="2509675"/>
    <lineage>
        <taxon>Bacteria</taxon>
        <taxon>Bacillati</taxon>
        <taxon>Chloroflexota</taxon>
        <taxon>Ktedonobacteria</taxon>
        <taxon>Ktedonobacterales</taxon>
        <taxon>Ktedonosporobacteraceae</taxon>
        <taxon>Ktedonosporobacter</taxon>
    </lineage>
</organism>
<feature type="transmembrane region" description="Helical" evidence="2">
    <location>
        <begin position="64"/>
        <end position="97"/>
    </location>
</feature>
<keyword evidence="2" id="KW-0812">Transmembrane</keyword>
<keyword evidence="2" id="KW-0472">Membrane</keyword>
<dbReference type="RefSeq" id="WP_129892290.1">
    <property type="nucleotide sequence ID" value="NZ_CP035758.1"/>
</dbReference>
<feature type="compositionally biased region" description="Low complexity" evidence="1">
    <location>
        <begin position="165"/>
        <end position="181"/>
    </location>
</feature>
<proteinExistence type="predicted"/>
<reference evidence="3 4" key="1">
    <citation type="submission" date="2019-01" db="EMBL/GenBank/DDBJ databases">
        <title>Ktedonosporobacter rubrisoli SCAWS-G2.</title>
        <authorList>
            <person name="Huang Y."/>
            <person name="Yan B."/>
        </authorList>
    </citation>
    <scope>NUCLEOTIDE SEQUENCE [LARGE SCALE GENOMIC DNA]</scope>
    <source>
        <strain evidence="3 4">SCAWS-G2</strain>
    </source>
</reference>
<feature type="region of interest" description="Disordered" evidence="1">
    <location>
        <begin position="115"/>
        <end position="188"/>
    </location>
</feature>
<dbReference type="KEGG" id="kbs:EPA93_36735"/>
<dbReference type="AlphaFoldDB" id="A0A4P6JZN1"/>
<feature type="transmembrane region" description="Helical" evidence="2">
    <location>
        <begin position="32"/>
        <end position="52"/>
    </location>
</feature>
<evidence type="ECO:0000313" key="3">
    <source>
        <dbReference type="EMBL" id="QBD81229.1"/>
    </source>
</evidence>
<evidence type="ECO:0000313" key="4">
    <source>
        <dbReference type="Proteomes" id="UP000290365"/>
    </source>
</evidence>